<dbReference type="SUPFAM" id="SSF52972">
    <property type="entry name" value="ITPase-like"/>
    <property type="match status" value="1"/>
</dbReference>
<dbReference type="GO" id="GO:0047429">
    <property type="term" value="F:nucleoside triphosphate diphosphatase activity"/>
    <property type="evidence" value="ECO:0007669"/>
    <property type="project" value="InterPro"/>
</dbReference>
<dbReference type="Gene3D" id="3.90.950.10">
    <property type="match status" value="1"/>
</dbReference>
<dbReference type="Pfam" id="PF02545">
    <property type="entry name" value="Maf"/>
    <property type="match status" value="1"/>
</dbReference>
<name>A0A7S0PSJ5_MICPS</name>
<sequence length="278" mass="29446">MTRRSPPRLERDAKDAKDGYGGEASVGKATGGQTSADALTAAALKEAGISVILGSKSFTRQAILKEMGIPYEVAVADIDEKAIGDRTDSPKDLVMAIAVAKADAIVRKMGAELGPDMDGQWPIAEDAMLVTCDQVVVHDGVVREKPESKDEAREFIRGYGVSAPSTVGAIVVTDLETGGRCVALDRSTVTFAPIPEETVEFLVQEGECMNCAGGLMVEHPKMAPLVTELDGAMDSIMGLGKRVVGGLLMEALLDRKLKGLSGGIKKEFIPEDQRVEKS</sequence>
<evidence type="ECO:0000256" key="1">
    <source>
        <dbReference type="ARBA" id="ARBA00022801"/>
    </source>
</evidence>
<dbReference type="HAMAP" id="MF_00528">
    <property type="entry name" value="Maf"/>
    <property type="match status" value="1"/>
</dbReference>
<dbReference type="InterPro" id="IPR029001">
    <property type="entry name" value="ITPase-like_fam"/>
</dbReference>
<dbReference type="PANTHER" id="PTHR43213">
    <property type="entry name" value="BIFUNCTIONAL DTTP/UTP PYROPHOSPHATASE/METHYLTRANSFERASE PROTEIN-RELATED"/>
    <property type="match status" value="1"/>
</dbReference>
<keyword evidence="1" id="KW-0378">Hydrolase</keyword>
<proteinExistence type="inferred from homology"/>
<dbReference type="PANTHER" id="PTHR43213:SF4">
    <property type="entry name" value="7-METHYL-GTP PYROPHOSPHATASE"/>
    <property type="match status" value="1"/>
</dbReference>
<dbReference type="InterPro" id="IPR003697">
    <property type="entry name" value="Maf-like"/>
</dbReference>
<evidence type="ECO:0000256" key="2">
    <source>
        <dbReference type="SAM" id="MobiDB-lite"/>
    </source>
</evidence>
<evidence type="ECO:0008006" key="4">
    <source>
        <dbReference type="Google" id="ProtNLM"/>
    </source>
</evidence>
<feature type="compositionally biased region" description="Basic and acidic residues" evidence="2">
    <location>
        <begin position="7"/>
        <end position="20"/>
    </location>
</feature>
<organism evidence="3">
    <name type="scientific">Micromonas pusilla</name>
    <name type="common">Picoplanktonic green alga</name>
    <name type="synonym">Chromulina pusilla</name>
    <dbReference type="NCBI Taxonomy" id="38833"/>
    <lineage>
        <taxon>Eukaryota</taxon>
        <taxon>Viridiplantae</taxon>
        <taxon>Chlorophyta</taxon>
        <taxon>Mamiellophyceae</taxon>
        <taxon>Mamiellales</taxon>
        <taxon>Mamiellaceae</taxon>
        <taxon>Micromonas</taxon>
    </lineage>
</organism>
<accession>A0A7S0PSJ5</accession>
<dbReference type="FunFam" id="3.90.950.10:FF:000008">
    <property type="entry name" value="Maf-like protein, expressed"/>
    <property type="match status" value="1"/>
</dbReference>
<dbReference type="AlphaFoldDB" id="A0A7S0PSJ5"/>
<gene>
    <name evidence="3" type="ORF">MSP1404_LOCUS7619</name>
</gene>
<dbReference type="EMBL" id="HBEV01009931">
    <property type="protein sequence ID" value="CAD8590215.1"/>
    <property type="molecule type" value="Transcribed_RNA"/>
</dbReference>
<reference evidence="3" key="1">
    <citation type="submission" date="2021-01" db="EMBL/GenBank/DDBJ databases">
        <authorList>
            <person name="Corre E."/>
            <person name="Pelletier E."/>
            <person name="Niang G."/>
            <person name="Scheremetjew M."/>
            <person name="Finn R."/>
            <person name="Kale V."/>
            <person name="Holt S."/>
            <person name="Cochrane G."/>
            <person name="Meng A."/>
            <person name="Brown T."/>
            <person name="Cohen L."/>
        </authorList>
    </citation>
    <scope>NUCLEOTIDE SEQUENCE</scope>
    <source>
        <strain evidence="3">CCMP494</strain>
    </source>
</reference>
<evidence type="ECO:0000313" key="3">
    <source>
        <dbReference type="EMBL" id="CAD8590215.1"/>
    </source>
</evidence>
<feature type="region of interest" description="Disordered" evidence="2">
    <location>
        <begin position="1"/>
        <end position="32"/>
    </location>
</feature>
<protein>
    <recommendedName>
        <fullName evidence="4">Maf-like protein</fullName>
    </recommendedName>
</protein>